<sequence>MERYDTDTIEIVLQQQAGIRQAIVLKRKNQLVQTTLVAYLIATETELETSAFRSALAQHLPDSMIPSHFIWLKDFPRTSTGEIDKSALPIPDFMIPFPENKTVVTLFREQVERTPDKVAMTFNDKQITYQQLDDKSSQLANYLKKKNIKAGTLVPICLNRSLELLVGILGILKAGGAYVPIDPEYPQDRVAYMLSDSDSCLAVTDVPASVLLKGREKLEPVFIDRDWELIARESTQPPSDAFTPQDLAYVLYTSGSTGKPKGVLIEHHNLVNFLWSMIDKPGITPSDTILAVTTISFDIAGLDLFLPLIVGASVRLTDLATSRDGRALLNLIENHNITIMQATPFTWRMMLDSGWKKSLPLKVLCGGEPMAQDLVEKLTGKAAEIWNLYGPTETTVWATVKQIRLGETITVGRPIHNALVYILDEQQQPVAAGEVGELWIGGAGVARGYLNRPELTQERFVADPFAGTPGGRMYGTGDLGRFLENGEILCLGRIDHQVKIRGYRIELGEIDNVLHQFPGVKQCVVDAKEGPGGDKRLIGYIIPEGEFNKQEAIQFLQSKLPDYMVPQLLMELAEIPLTSNGKVDRKALPNPDASELLTREFISPGTKVENNLVDLWKELLKVSHVSIQDNFFELGGNSFLALRMVLSLKEKYAYELPVTTIYQYPTVAGLAGFLEGKKGNSAPKRKTVNRSGSTGDIAVIGMAGRFPGANTIEELWTVLKEGRETISFFTDEELDQSLPAELTQDENYVKARGVVSGASQFDPRFFGLNPKLVELMDPQQRIFLEIAWEALEHGGYLPQKYDGLIGVYAGCGNNTYYYNHVLTNPFLMNQVGSYQVMTANEKDYIATRTAYQLNLTGPAVSVHSACSTSLLAIAQAVDSLRNGQCDVALAGGSSIRAPLNSGHLYEEGSIYSRDGHCRSFDSDAQGTVFSDGAGVVLLKNAEAARQDGDTIYAIIKGTGVNNDGSGKGSFTAPSAEGQAGAIRMAIDDARIDPATISYIEAHGTATPIGDPIEIEGLKMAFGNQVPTQYCAIGSIKSNMGHLDAAAGVAGFIKTTLALHHKQIPATLHFSTPNPAIDFANSPFFVNTGFGAWPASVSNPDQPRRAGVSSFGVGGTNVHIVLEEFVSDVPVPATDPAEPQRPVQLITWSAKSTASRDAYGPFLAAHLQQNRALNLADVAYTLQTARADFNHRRFVTATSTEALVGQLKNENIPASSQKTLQEPPGDVVFLFPGQGAQYLNMGRDLYENEPVYKQAVDHCADLLGEHLGVDIRQVLFPDETNRESEERLKNTRFTQPAIFVTEYALARVWLSWGIEPTVFCGHSIGEFVGAHLAGIFSLEDAIRLIAVRGRLVSELPAGSMLSVRAGAEQMTALMPETLSVAAFNSHSLCVVAGEDEEIACFAKLLDQKEIPNRVLATSHAFHSSMMDSVVPVFEKTVQQVRLHHPRKPVISTVSGTWLTDAQATDPAYWATHLRLPVRFADALDSVFELNRPVLLEVGPGSGLTTLARQQAGSKPAALATSLDRKGVSTDYQALLNGLGQVWLHGLEPDWDAFYRHQNRAKADLPTYAFDRKRYWVDPPKPAASAISPSLVSGEQSQLTANRPEVARPQTTSRKEVLLQIVREKLKNASGIAVDQMRPELSFYEIGLDSLLLTQISSTLKKEFGLPITFRQLNEEYSTLNGLVSYLDRDLPAGAYEPQPPAREPQTALAPSHPGTPVVSPDPALAQMARQLQLLTEKIESLQNTLQNLPSLATQAVLPGLNGAGKANSVTPPEAVLERPKSVLKMPRSDRAVPDYAFTEPPVPGARLGKDRDGNPAWFISDPEKPGSYLQIIL</sequence>
<dbReference type="FunFam" id="2.30.38.10:FF:000001">
    <property type="entry name" value="Non-ribosomal peptide synthetase PvdI"/>
    <property type="match status" value="1"/>
</dbReference>
<evidence type="ECO:0000259" key="5">
    <source>
        <dbReference type="PROSITE" id="PS50075"/>
    </source>
</evidence>
<keyword evidence="3" id="KW-0808">Transferase</keyword>
<dbReference type="Gene3D" id="2.30.38.10">
    <property type="entry name" value="Luciferase, Domain 3"/>
    <property type="match status" value="1"/>
</dbReference>
<dbReference type="Gene3D" id="3.40.366.10">
    <property type="entry name" value="Malonyl-Coenzyme A Acyl Carrier Protein, domain 2"/>
    <property type="match status" value="1"/>
</dbReference>
<dbReference type="EMBL" id="QOWE01000032">
    <property type="protein sequence ID" value="RCR65994.1"/>
    <property type="molecule type" value="Genomic_DNA"/>
</dbReference>
<dbReference type="GO" id="GO:0044550">
    <property type="term" value="P:secondary metabolite biosynthetic process"/>
    <property type="evidence" value="ECO:0007669"/>
    <property type="project" value="UniProtKB-ARBA"/>
</dbReference>
<feature type="domain" description="Ketosynthase family 3 (KS3)" evidence="6">
    <location>
        <begin position="694"/>
        <end position="1123"/>
    </location>
</feature>
<dbReference type="InterPro" id="IPR016036">
    <property type="entry name" value="Malonyl_transacylase_ACP-bd"/>
</dbReference>
<feature type="domain" description="Carrier" evidence="5">
    <location>
        <begin position="1610"/>
        <end position="1689"/>
    </location>
</feature>
<dbReference type="Pfam" id="PF00550">
    <property type="entry name" value="PP-binding"/>
    <property type="match status" value="2"/>
</dbReference>
<dbReference type="Pfam" id="PF00501">
    <property type="entry name" value="AMP-binding"/>
    <property type="match status" value="1"/>
</dbReference>
<keyword evidence="1" id="KW-0596">Phosphopantetheine</keyword>
<dbReference type="InterPro" id="IPR050091">
    <property type="entry name" value="PKS_NRPS_Biosynth_Enz"/>
</dbReference>
<dbReference type="InterPro" id="IPR006162">
    <property type="entry name" value="Ppantetheine_attach_site"/>
</dbReference>
<dbReference type="InterPro" id="IPR014031">
    <property type="entry name" value="Ketoacyl_synth_C"/>
</dbReference>
<dbReference type="Pfam" id="PF00109">
    <property type="entry name" value="ketoacyl-synt"/>
    <property type="match status" value="1"/>
</dbReference>
<feature type="region of interest" description="Disordered" evidence="4">
    <location>
        <begin position="1792"/>
        <end position="1814"/>
    </location>
</feature>
<dbReference type="GO" id="GO:0006633">
    <property type="term" value="P:fatty acid biosynthetic process"/>
    <property type="evidence" value="ECO:0007669"/>
    <property type="project" value="InterPro"/>
</dbReference>
<organism evidence="7 8">
    <name type="scientific">Larkinella punicea</name>
    <dbReference type="NCBI Taxonomy" id="2315727"/>
    <lineage>
        <taxon>Bacteria</taxon>
        <taxon>Pseudomonadati</taxon>
        <taxon>Bacteroidota</taxon>
        <taxon>Cytophagia</taxon>
        <taxon>Cytophagales</taxon>
        <taxon>Spirosomataceae</taxon>
        <taxon>Larkinella</taxon>
    </lineage>
</organism>
<dbReference type="InterPro" id="IPR018201">
    <property type="entry name" value="Ketoacyl_synth_AS"/>
</dbReference>
<dbReference type="Gene3D" id="3.40.50.980">
    <property type="match status" value="2"/>
</dbReference>
<dbReference type="Pfam" id="PF00698">
    <property type="entry name" value="Acyl_transf_1"/>
    <property type="match status" value="1"/>
</dbReference>
<dbReference type="GO" id="GO:0031177">
    <property type="term" value="F:phosphopantetheine binding"/>
    <property type="evidence" value="ECO:0007669"/>
    <property type="project" value="InterPro"/>
</dbReference>
<dbReference type="InterPro" id="IPR014030">
    <property type="entry name" value="Ketoacyl_synth_N"/>
</dbReference>
<evidence type="ECO:0000259" key="6">
    <source>
        <dbReference type="PROSITE" id="PS52004"/>
    </source>
</evidence>
<dbReference type="Gene3D" id="3.30.300.30">
    <property type="match status" value="2"/>
</dbReference>
<dbReference type="InterPro" id="IPR045851">
    <property type="entry name" value="AMP-bd_C_sf"/>
</dbReference>
<dbReference type="Gene3D" id="1.10.1200.10">
    <property type="entry name" value="ACP-like"/>
    <property type="match status" value="2"/>
</dbReference>
<dbReference type="NCBIfam" id="TIGR01733">
    <property type="entry name" value="AA-adenyl-dom"/>
    <property type="match status" value="1"/>
</dbReference>
<dbReference type="PANTHER" id="PTHR43775:SF51">
    <property type="entry name" value="INACTIVE PHENOLPHTHIOCEROL SYNTHESIS POLYKETIDE SYNTHASE TYPE I PKS1-RELATED"/>
    <property type="match status" value="1"/>
</dbReference>
<dbReference type="SUPFAM" id="SSF56801">
    <property type="entry name" value="Acetyl-CoA synthetase-like"/>
    <property type="match status" value="2"/>
</dbReference>
<feature type="domain" description="Carrier" evidence="5">
    <location>
        <begin position="603"/>
        <end position="678"/>
    </location>
</feature>
<dbReference type="Gene3D" id="3.40.47.10">
    <property type="match status" value="1"/>
</dbReference>
<accession>A0A368JH21</accession>
<evidence type="ECO:0000313" key="7">
    <source>
        <dbReference type="EMBL" id="RCR65994.1"/>
    </source>
</evidence>
<dbReference type="Proteomes" id="UP000253383">
    <property type="component" value="Unassembled WGS sequence"/>
</dbReference>
<dbReference type="GO" id="GO:0004312">
    <property type="term" value="F:fatty acid synthase activity"/>
    <property type="evidence" value="ECO:0007669"/>
    <property type="project" value="TreeGrafter"/>
</dbReference>
<evidence type="ECO:0000256" key="4">
    <source>
        <dbReference type="SAM" id="MobiDB-lite"/>
    </source>
</evidence>
<dbReference type="Gene3D" id="3.30.70.250">
    <property type="entry name" value="Malonyl-CoA ACP transacylase, ACP-binding"/>
    <property type="match status" value="1"/>
</dbReference>
<evidence type="ECO:0000256" key="3">
    <source>
        <dbReference type="ARBA" id="ARBA00022679"/>
    </source>
</evidence>
<dbReference type="PROSITE" id="PS50075">
    <property type="entry name" value="CARRIER"/>
    <property type="match status" value="2"/>
</dbReference>
<dbReference type="PROSITE" id="PS00455">
    <property type="entry name" value="AMP_BINDING"/>
    <property type="match status" value="1"/>
</dbReference>
<dbReference type="RefSeq" id="WP_114409565.1">
    <property type="nucleotide sequence ID" value="NZ_QOWE01000032.1"/>
</dbReference>
<name>A0A368JH21_9BACT</name>
<keyword evidence="2" id="KW-0597">Phosphoprotein</keyword>
<dbReference type="FunFam" id="3.30.300.30:FF:000010">
    <property type="entry name" value="Enterobactin synthetase component F"/>
    <property type="match status" value="1"/>
</dbReference>
<dbReference type="InterPro" id="IPR016039">
    <property type="entry name" value="Thiolase-like"/>
</dbReference>
<dbReference type="SUPFAM" id="SSF47336">
    <property type="entry name" value="ACP-like"/>
    <property type="match status" value="2"/>
</dbReference>
<dbReference type="CDD" id="cd00833">
    <property type="entry name" value="PKS"/>
    <property type="match status" value="1"/>
</dbReference>
<keyword evidence="8" id="KW-1185">Reference proteome</keyword>
<dbReference type="InterPro" id="IPR020806">
    <property type="entry name" value="PKS_PP-bd"/>
</dbReference>
<reference evidence="7 8" key="1">
    <citation type="submission" date="2018-07" db="EMBL/GenBank/DDBJ databases">
        <title>Genome analysis of Larkinella rosea.</title>
        <authorList>
            <person name="Zhou Z."/>
            <person name="Wang G."/>
        </authorList>
    </citation>
    <scope>NUCLEOTIDE SEQUENCE [LARGE SCALE GENOMIC DNA]</scope>
    <source>
        <strain evidence="8">zzj9</strain>
    </source>
</reference>
<dbReference type="Pfam" id="PF13193">
    <property type="entry name" value="AMP-binding_C"/>
    <property type="match status" value="1"/>
</dbReference>
<evidence type="ECO:0000256" key="2">
    <source>
        <dbReference type="ARBA" id="ARBA00022553"/>
    </source>
</evidence>
<dbReference type="PROSITE" id="PS00012">
    <property type="entry name" value="PHOSPHOPANTETHEINE"/>
    <property type="match status" value="1"/>
</dbReference>
<dbReference type="InterPro" id="IPR036736">
    <property type="entry name" value="ACP-like_sf"/>
</dbReference>
<dbReference type="InterPro" id="IPR000873">
    <property type="entry name" value="AMP-dep_synth/lig_dom"/>
</dbReference>
<evidence type="ECO:0000256" key="1">
    <source>
        <dbReference type="ARBA" id="ARBA00022450"/>
    </source>
</evidence>
<dbReference type="GO" id="GO:0043041">
    <property type="term" value="P:amino acid activation for nonribosomal peptide biosynthetic process"/>
    <property type="evidence" value="ECO:0007669"/>
    <property type="project" value="UniProtKB-ARBA"/>
</dbReference>
<dbReference type="PROSITE" id="PS00606">
    <property type="entry name" value="KS3_1"/>
    <property type="match status" value="1"/>
</dbReference>
<dbReference type="Gene3D" id="3.30.70.3290">
    <property type="match status" value="1"/>
</dbReference>
<dbReference type="InterPro" id="IPR025110">
    <property type="entry name" value="AMP-bd_C"/>
</dbReference>
<protein>
    <submittedName>
        <fullName evidence="7">Amino acid adenylation domain-containing protein</fullName>
    </submittedName>
</protein>
<feature type="region of interest" description="Disordered" evidence="4">
    <location>
        <begin position="1690"/>
        <end position="1718"/>
    </location>
</feature>
<dbReference type="FunFam" id="3.40.50.980:FF:000001">
    <property type="entry name" value="Non-ribosomal peptide synthetase"/>
    <property type="match status" value="1"/>
</dbReference>
<dbReference type="Pfam" id="PF02801">
    <property type="entry name" value="Ketoacyl-synt_C"/>
    <property type="match status" value="1"/>
</dbReference>
<dbReference type="InterPro" id="IPR009081">
    <property type="entry name" value="PP-bd_ACP"/>
</dbReference>
<proteinExistence type="predicted"/>
<dbReference type="InterPro" id="IPR020845">
    <property type="entry name" value="AMP-binding_CS"/>
</dbReference>
<dbReference type="SMART" id="SM00823">
    <property type="entry name" value="PKS_PP"/>
    <property type="match status" value="2"/>
</dbReference>
<dbReference type="FunFam" id="3.40.50.12780:FF:000012">
    <property type="entry name" value="Non-ribosomal peptide synthetase"/>
    <property type="match status" value="1"/>
</dbReference>
<dbReference type="PANTHER" id="PTHR43775">
    <property type="entry name" value="FATTY ACID SYNTHASE"/>
    <property type="match status" value="1"/>
</dbReference>
<dbReference type="SUPFAM" id="SSF55048">
    <property type="entry name" value="Probable ACP-binding domain of malonyl-CoA ACP transacylase"/>
    <property type="match status" value="1"/>
</dbReference>
<dbReference type="InterPro" id="IPR020841">
    <property type="entry name" value="PKS_Beta-ketoAc_synthase_dom"/>
</dbReference>
<dbReference type="InterPro" id="IPR001227">
    <property type="entry name" value="Ac_transferase_dom_sf"/>
</dbReference>
<dbReference type="InterPro" id="IPR016035">
    <property type="entry name" value="Acyl_Trfase/lysoPLipase"/>
</dbReference>
<comment type="caution">
    <text evidence="7">The sequence shown here is derived from an EMBL/GenBank/DDBJ whole genome shotgun (WGS) entry which is preliminary data.</text>
</comment>
<dbReference type="InterPro" id="IPR014043">
    <property type="entry name" value="Acyl_transferase_dom"/>
</dbReference>
<dbReference type="Pfam" id="PF22621">
    <property type="entry name" value="CurL-like_PKS_C"/>
    <property type="match status" value="1"/>
</dbReference>
<dbReference type="OrthoDB" id="4317020at2"/>
<dbReference type="CDD" id="cd12116">
    <property type="entry name" value="A_NRPS_Ta1_like"/>
    <property type="match status" value="1"/>
</dbReference>
<feature type="compositionally biased region" description="Polar residues" evidence="4">
    <location>
        <begin position="1589"/>
        <end position="1599"/>
    </location>
</feature>
<dbReference type="SMART" id="SM00825">
    <property type="entry name" value="PKS_KS"/>
    <property type="match status" value="1"/>
</dbReference>
<dbReference type="SUPFAM" id="SSF52151">
    <property type="entry name" value="FabD/lysophospholipase-like"/>
    <property type="match status" value="1"/>
</dbReference>
<dbReference type="SMART" id="SM00827">
    <property type="entry name" value="PKS_AT"/>
    <property type="match status" value="1"/>
</dbReference>
<evidence type="ECO:0000313" key="8">
    <source>
        <dbReference type="Proteomes" id="UP000253383"/>
    </source>
</evidence>
<dbReference type="GO" id="GO:0004315">
    <property type="term" value="F:3-oxoacyl-[acyl-carrier-protein] synthase activity"/>
    <property type="evidence" value="ECO:0007669"/>
    <property type="project" value="InterPro"/>
</dbReference>
<dbReference type="PROSITE" id="PS52004">
    <property type="entry name" value="KS3_2"/>
    <property type="match status" value="1"/>
</dbReference>
<dbReference type="SUPFAM" id="SSF53901">
    <property type="entry name" value="Thiolase-like"/>
    <property type="match status" value="1"/>
</dbReference>
<gene>
    <name evidence="7" type="ORF">DUE52_28845</name>
</gene>
<feature type="region of interest" description="Disordered" evidence="4">
    <location>
        <begin position="1585"/>
        <end position="1608"/>
    </location>
</feature>
<dbReference type="InterPro" id="IPR010071">
    <property type="entry name" value="AA_adenyl_dom"/>
</dbReference>